<keyword evidence="3" id="KW-1185">Reference proteome</keyword>
<dbReference type="PROSITE" id="PS51257">
    <property type="entry name" value="PROKAR_LIPOPROTEIN"/>
    <property type="match status" value="1"/>
</dbReference>
<comment type="caution">
    <text evidence="2">The sequence shown here is derived from an EMBL/GenBank/DDBJ whole genome shotgun (WGS) entry which is preliminary data.</text>
</comment>
<evidence type="ECO:0000256" key="1">
    <source>
        <dbReference type="SAM" id="SignalP"/>
    </source>
</evidence>
<keyword evidence="1" id="KW-0732">Signal</keyword>
<reference evidence="3" key="1">
    <citation type="journal article" date="2019" name="Int. J. Syst. Evol. Microbiol.">
        <title>The Global Catalogue of Microorganisms (GCM) 10K type strain sequencing project: providing services to taxonomists for standard genome sequencing and annotation.</title>
        <authorList>
            <consortium name="The Broad Institute Genomics Platform"/>
            <consortium name="The Broad Institute Genome Sequencing Center for Infectious Disease"/>
            <person name="Wu L."/>
            <person name="Ma J."/>
        </authorList>
    </citation>
    <scope>NUCLEOTIDE SEQUENCE [LARGE SCALE GENOMIC DNA]</scope>
    <source>
        <strain evidence="3">CCUG 60529</strain>
    </source>
</reference>
<dbReference type="Gene3D" id="3.10.450.50">
    <property type="match status" value="1"/>
</dbReference>
<gene>
    <name evidence="2" type="ORF">ACFQ0I_12935</name>
</gene>
<organism evidence="2 3">
    <name type="scientific">Mariniflexile aquimaris</name>
    <dbReference type="NCBI Taxonomy" id="881009"/>
    <lineage>
        <taxon>Bacteria</taxon>
        <taxon>Pseudomonadati</taxon>
        <taxon>Bacteroidota</taxon>
        <taxon>Flavobacteriia</taxon>
        <taxon>Flavobacteriales</taxon>
        <taxon>Flavobacteriaceae</taxon>
        <taxon>Mariniflexile</taxon>
    </lineage>
</organism>
<feature type="signal peptide" evidence="1">
    <location>
        <begin position="1"/>
        <end position="22"/>
    </location>
</feature>
<sequence>MKKMIVYLLISFVMGCSQPQLSYTDTAKIVVESFYKNDNTVLKKHTTPESYASFIAIQAMVAPENDNPSNFKLIEETVDGDIAWVKFSTSYEEKPETFKLVKADGQWKVAEKGLREQAPF</sequence>
<proteinExistence type="predicted"/>
<protein>
    <recommendedName>
        <fullName evidence="4">DUF4878 domain-containing protein</fullName>
    </recommendedName>
</protein>
<evidence type="ECO:0000313" key="2">
    <source>
        <dbReference type="EMBL" id="MFD0836676.1"/>
    </source>
</evidence>
<dbReference type="Proteomes" id="UP001597011">
    <property type="component" value="Unassembled WGS sequence"/>
</dbReference>
<dbReference type="RefSeq" id="WP_379942904.1">
    <property type="nucleotide sequence ID" value="NZ_JBHTIB010000012.1"/>
</dbReference>
<evidence type="ECO:0008006" key="4">
    <source>
        <dbReference type="Google" id="ProtNLM"/>
    </source>
</evidence>
<dbReference type="EMBL" id="JBHTIB010000012">
    <property type="protein sequence ID" value="MFD0836676.1"/>
    <property type="molecule type" value="Genomic_DNA"/>
</dbReference>
<feature type="chain" id="PRO_5045143074" description="DUF4878 domain-containing protein" evidence="1">
    <location>
        <begin position="23"/>
        <end position="120"/>
    </location>
</feature>
<name>A0ABW3BWC2_9FLAO</name>
<evidence type="ECO:0000313" key="3">
    <source>
        <dbReference type="Proteomes" id="UP001597011"/>
    </source>
</evidence>
<accession>A0ABW3BWC2</accession>